<evidence type="ECO:0000313" key="1">
    <source>
        <dbReference type="EMBL" id="CAK9317534.1"/>
    </source>
</evidence>
<dbReference type="EMBL" id="OZ021737">
    <property type="protein sequence ID" value="CAK9317534.1"/>
    <property type="molecule type" value="Genomic_DNA"/>
</dbReference>
<keyword evidence="2" id="KW-1185">Reference proteome</keyword>
<protein>
    <submittedName>
        <fullName evidence="1">Uncharacterized protein</fullName>
    </submittedName>
</protein>
<dbReference type="Proteomes" id="UP001642487">
    <property type="component" value="Chromosome 3"/>
</dbReference>
<proteinExistence type="predicted"/>
<gene>
    <name evidence="1" type="ORF">CITCOLO1_LOCUS9439</name>
</gene>
<accession>A0ABP0YAU3</accession>
<reference evidence="1 2" key="1">
    <citation type="submission" date="2024-03" db="EMBL/GenBank/DDBJ databases">
        <authorList>
            <person name="Gkanogiannis A."/>
            <person name="Becerra Lopez-Lavalle L."/>
        </authorList>
    </citation>
    <scope>NUCLEOTIDE SEQUENCE [LARGE SCALE GENOMIC DNA]</scope>
</reference>
<name>A0ABP0YAU3_9ROSI</name>
<organism evidence="1 2">
    <name type="scientific">Citrullus colocynthis</name>
    <name type="common">colocynth</name>
    <dbReference type="NCBI Taxonomy" id="252529"/>
    <lineage>
        <taxon>Eukaryota</taxon>
        <taxon>Viridiplantae</taxon>
        <taxon>Streptophyta</taxon>
        <taxon>Embryophyta</taxon>
        <taxon>Tracheophyta</taxon>
        <taxon>Spermatophyta</taxon>
        <taxon>Magnoliopsida</taxon>
        <taxon>eudicotyledons</taxon>
        <taxon>Gunneridae</taxon>
        <taxon>Pentapetalae</taxon>
        <taxon>rosids</taxon>
        <taxon>fabids</taxon>
        <taxon>Cucurbitales</taxon>
        <taxon>Cucurbitaceae</taxon>
        <taxon>Benincaseae</taxon>
        <taxon>Citrullus</taxon>
    </lineage>
</organism>
<evidence type="ECO:0000313" key="2">
    <source>
        <dbReference type="Proteomes" id="UP001642487"/>
    </source>
</evidence>
<sequence>MASVSQLHFPPTNTKDACVFLVSLLRTVITQKHRELVDSSAGTGLGFNLQDLETNGDIRRKGRYRDE</sequence>